<dbReference type="AlphaFoldDB" id="A0A382DLN1"/>
<keyword evidence="4" id="KW-0808">Transferase</keyword>
<dbReference type="Pfam" id="PF00712">
    <property type="entry name" value="DNA_pol3_beta"/>
    <property type="match status" value="1"/>
</dbReference>
<dbReference type="InterPro" id="IPR001001">
    <property type="entry name" value="DNA_polIII_beta"/>
</dbReference>
<keyword evidence="3" id="KW-0963">Cytoplasm</keyword>
<feature type="domain" description="DNA polymerase III beta sliding clamp central" evidence="10">
    <location>
        <begin position="132"/>
        <end position="249"/>
    </location>
</feature>
<dbReference type="PANTHER" id="PTHR30478:SF0">
    <property type="entry name" value="BETA SLIDING CLAMP"/>
    <property type="match status" value="1"/>
</dbReference>
<dbReference type="GO" id="GO:0003887">
    <property type="term" value="F:DNA-directed DNA polymerase activity"/>
    <property type="evidence" value="ECO:0007669"/>
    <property type="project" value="UniProtKB-KW"/>
</dbReference>
<dbReference type="EMBL" id="UINC01039726">
    <property type="protein sequence ID" value="SVB38631.1"/>
    <property type="molecule type" value="Genomic_DNA"/>
</dbReference>
<dbReference type="SMART" id="SM00480">
    <property type="entry name" value="POL3Bc"/>
    <property type="match status" value="1"/>
</dbReference>
<keyword evidence="8" id="KW-0238">DNA-binding</keyword>
<evidence type="ECO:0000259" key="11">
    <source>
        <dbReference type="Pfam" id="PF02768"/>
    </source>
</evidence>
<dbReference type="PIRSF" id="PIRSF000804">
    <property type="entry name" value="DNA_pol_III_b"/>
    <property type="match status" value="1"/>
</dbReference>
<proteinExistence type="inferred from homology"/>
<dbReference type="Gene3D" id="3.70.10.10">
    <property type="match status" value="1"/>
</dbReference>
<keyword evidence="7" id="KW-0239">DNA-directed DNA polymerase</keyword>
<evidence type="ECO:0000256" key="1">
    <source>
        <dbReference type="ARBA" id="ARBA00004496"/>
    </source>
</evidence>
<keyword evidence="5" id="KW-0548">Nucleotidyltransferase</keyword>
<dbReference type="SUPFAM" id="SSF55979">
    <property type="entry name" value="DNA clamp"/>
    <property type="match status" value="3"/>
</dbReference>
<dbReference type="GO" id="GO:0003677">
    <property type="term" value="F:DNA binding"/>
    <property type="evidence" value="ECO:0007669"/>
    <property type="project" value="UniProtKB-KW"/>
</dbReference>
<name>A0A382DLN1_9ZZZZ</name>
<evidence type="ECO:0000256" key="8">
    <source>
        <dbReference type="ARBA" id="ARBA00023125"/>
    </source>
</evidence>
<evidence type="ECO:0000256" key="4">
    <source>
        <dbReference type="ARBA" id="ARBA00022679"/>
    </source>
</evidence>
<dbReference type="InterPro" id="IPR022637">
    <property type="entry name" value="DNA_polIII_beta_cen"/>
</dbReference>
<dbReference type="PANTHER" id="PTHR30478">
    <property type="entry name" value="DNA POLYMERASE III SUBUNIT BETA"/>
    <property type="match status" value="1"/>
</dbReference>
<keyword evidence="6" id="KW-0235">DNA replication</keyword>
<feature type="domain" description="DNA polymerase III beta sliding clamp C-terminal" evidence="11">
    <location>
        <begin position="252"/>
        <end position="374"/>
    </location>
</feature>
<dbReference type="Pfam" id="PF02767">
    <property type="entry name" value="DNA_pol3_beta_2"/>
    <property type="match status" value="1"/>
</dbReference>
<evidence type="ECO:0000256" key="2">
    <source>
        <dbReference type="ARBA" id="ARBA00010752"/>
    </source>
</evidence>
<dbReference type="Pfam" id="PF02768">
    <property type="entry name" value="DNA_pol3_beta_3"/>
    <property type="match status" value="1"/>
</dbReference>
<evidence type="ECO:0000256" key="6">
    <source>
        <dbReference type="ARBA" id="ARBA00022705"/>
    </source>
</evidence>
<evidence type="ECO:0008006" key="13">
    <source>
        <dbReference type="Google" id="ProtNLM"/>
    </source>
</evidence>
<evidence type="ECO:0000256" key="7">
    <source>
        <dbReference type="ARBA" id="ARBA00022932"/>
    </source>
</evidence>
<evidence type="ECO:0000256" key="5">
    <source>
        <dbReference type="ARBA" id="ARBA00022695"/>
    </source>
</evidence>
<evidence type="ECO:0000256" key="3">
    <source>
        <dbReference type="ARBA" id="ARBA00022490"/>
    </source>
</evidence>
<reference evidence="12" key="1">
    <citation type="submission" date="2018-05" db="EMBL/GenBank/DDBJ databases">
        <authorList>
            <person name="Lanie J.A."/>
            <person name="Ng W.-L."/>
            <person name="Kazmierczak K.M."/>
            <person name="Andrzejewski T.M."/>
            <person name="Davidsen T.M."/>
            <person name="Wayne K.J."/>
            <person name="Tettelin H."/>
            <person name="Glass J.I."/>
            <person name="Rusch D."/>
            <person name="Podicherti R."/>
            <person name="Tsui H.-C.T."/>
            <person name="Winkler M.E."/>
        </authorList>
    </citation>
    <scope>NUCLEOTIDE SEQUENCE</scope>
</reference>
<dbReference type="NCBIfam" id="TIGR00663">
    <property type="entry name" value="dnan"/>
    <property type="match status" value="1"/>
</dbReference>
<dbReference type="InterPro" id="IPR022635">
    <property type="entry name" value="DNA_polIII_beta_C"/>
</dbReference>
<organism evidence="12">
    <name type="scientific">marine metagenome</name>
    <dbReference type="NCBI Taxonomy" id="408172"/>
    <lineage>
        <taxon>unclassified sequences</taxon>
        <taxon>metagenomes</taxon>
        <taxon>ecological metagenomes</taxon>
    </lineage>
</organism>
<feature type="domain" description="DNA polymerase III beta sliding clamp N-terminal" evidence="9">
    <location>
        <begin position="1"/>
        <end position="120"/>
    </location>
</feature>
<sequence length="375" mass="42129">MDFKVNSSDLLKAISHIHGIVEMRHTLPILSNIIITVKDDNLILSSTNLDIFCSDQINAEVLSTGEISVSASTFYEIIKRLPNGSDLHATLDEENSSLVLKCGRSKFNLTTMKTDDFPIITDSDLNTRFVLSATELMRMIDKTKFAISNEETRYYLNGVFFHKTQKNSIDILRSVATDGHRLAQYDIPLPHGAEEITGLIIPKKTILELRRVLDDAKGDVNISLNDSKIKFSFNELTIISKVIDGTFPDYTKVIPKNNDKVFITNNNELKLAIDRVSAVSISEEIKSKAIKLLIESNKLLLSVESLSKGSANEEVDIDYDKEKVEIGFNSRYLIDICNEIDGEEVIIHILDSISPAIILDKSDENLFFVLMPMRI</sequence>
<dbReference type="Gene3D" id="3.10.150.10">
    <property type="entry name" value="DNA Polymerase III, subunit A, domain 2"/>
    <property type="match status" value="1"/>
</dbReference>
<gene>
    <name evidence="12" type="ORF">METZ01_LOCUS191485</name>
</gene>
<dbReference type="InterPro" id="IPR046938">
    <property type="entry name" value="DNA_clamp_sf"/>
</dbReference>
<dbReference type="GO" id="GO:0005737">
    <property type="term" value="C:cytoplasm"/>
    <property type="evidence" value="ECO:0007669"/>
    <property type="project" value="UniProtKB-SubCell"/>
</dbReference>
<comment type="similarity">
    <text evidence="2">Belongs to the beta sliding clamp family.</text>
</comment>
<accession>A0A382DLN1</accession>
<protein>
    <recommendedName>
        <fullName evidence="13">Beta sliding clamp</fullName>
    </recommendedName>
</protein>
<evidence type="ECO:0000313" key="12">
    <source>
        <dbReference type="EMBL" id="SVB38631.1"/>
    </source>
</evidence>
<dbReference type="CDD" id="cd00140">
    <property type="entry name" value="beta_clamp"/>
    <property type="match status" value="1"/>
</dbReference>
<evidence type="ECO:0000259" key="10">
    <source>
        <dbReference type="Pfam" id="PF02767"/>
    </source>
</evidence>
<dbReference type="GO" id="GO:0009360">
    <property type="term" value="C:DNA polymerase III complex"/>
    <property type="evidence" value="ECO:0007669"/>
    <property type="project" value="InterPro"/>
</dbReference>
<comment type="subcellular location">
    <subcellularLocation>
        <location evidence="1">Cytoplasm</location>
    </subcellularLocation>
</comment>
<dbReference type="GO" id="GO:0008408">
    <property type="term" value="F:3'-5' exonuclease activity"/>
    <property type="evidence" value="ECO:0007669"/>
    <property type="project" value="InterPro"/>
</dbReference>
<evidence type="ECO:0000259" key="9">
    <source>
        <dbReference type="Pfam" id="PF00712"/>
    </source>
</evidence>
<dbReference type="InterPro" id="IPR022634">
    <property type="entry name" value="DNA_polIII_beta_N"/>
</dbReference>
<dbReference type="GO" id="GO:0006271">
    <property type="term" value="P:DNA strand elongation involved in DNA replication"/>
    <property type="evidence" value="ECO:0007669"/>
    <property type="project" value="TreeGrafter"/>
</dbReference>